<gene>
    <name evidence="2" type="ORF">Pfra01_001888600</name>
</gene>
<feature type="region of interest" description="Disordered" evidence="1">
    <location>
        <begin position="165"/>
        <end position="188"/>
    </location>
</feature>
<keyword evidence="3" id="KW-1185">Reference proteome</keyword>
<dbReference type="Proteomes" id="UP001165121">
    <property type="component" value="Unassembled WGS sequence"/>
</dbReference>
<feature type="region of interest" description="Disordered" evidence="1">
    <location>
        <begin position="1"/>
        <end position="82"/>
    </location>
</feature>
<dbReference type="AlphaFoldDB" id="A0A9W7D2T1"/>
<accession>A0A9W7D2T1</accession>
<feature type="compositionally biased region" description="Basic residues" evidence="1">
    <location>
        <begin position="25"/>
        <end position="35"/>
    </location>
</feature>
<evidence type="ECO:0000313" key="2">
    <source>
        <dbReference type="EMBL" id="GMF48645.1"/>
    </source>
</evidence>
<sequence>MDNYEKDQQLVSGRMHRASAESKARGKKKKTRKKDRSSSGAEEQSSAASVGHAPSDKVGPTPGAPSEVHDQAEAAVPVSTAPLPAMAKRRAYELAMTQEETRMDAAVAKQAEEDSRKRRTKKRLEAMAKTARLHAAAKETRAITLGSEADGLQQRAAALERLEQRAQNRSVGRATQKAKRARKSPSVARVTSMMIALRTQGRALPHPQQHQQQERYDTLFGTTCLIVVQTHFTCLFDCQGNTHVASFERIATTTATNSQSVQRDECVRRGHGESRPASAVHGTDVNVVPAEELTADGYTALDSGNEDADGVEIFDSSDELCCDDPDATFDESCKDDDLGEDFEASDNGGTARRIWGENMNW</sequence>
<comment type="caution">
    <text evidence="2">The sequence shown here is derived from an EMBL/GenBank/DDBJ whole genome shotgun (WGS) entry which is preliminary data.</text>
</comment>
<evidence type="ECO:0000313" key="3">
    <source>
        <dbReference type="Proteomes" id="UP001165121"/>
    </source>
</evidence>
<protein>
    <submittedName>
        <fullName evidence="2">Unnamed protein product</fullName>
    </submittedName>
</protein>
<reference evidence="2" key="1">
    <citation type="submission" date="2023-04" db="EMBL/GenBank/DDBJ databases">
        <title>Phytophthora fragariaefolia NBRC 109709.</title>
        <authorList>
            <person name="Ichikawa N."/>
            <person name="Sato H."/>
            <person name="Tonouchi N."/>
        </authorList>
    </citation>
    <scope>NUCLEOTIDE SEQUENCE</scope>
    <source>
        <strain evidence="2">NBRC 109709</strain>
    </source>
</reference>
<feature type="compositionally biased region" description="Low complexity" evidence="1">
    <location>
        <begin position="38"/>
        <end position="49"/>
    </location>
</feature>
<proteinExistence type="predicted"/>
<dbReference type="EMBL" id="BSXT01002389">
    <property type="protein sequence ID" value="GMF48645.1"/>
    <property type="molecule type" value="Genomic_DNA"/>
</dbReference>
<name>A0A9W7D2T1_9STRA</name>
<organism evidence="2 3">
    <name type="scientific">Phytophthora fragariaefolia</name>
    <dbReference type="NCBI Taxonomy" id="1490495"/>
    <lineage>
        <taxon>Eukaryota</taxon>
        <taxon>Sar</taxon>
        <taxon>Stramenopiles</taxon>
        <taxon>Oomycota</taxon>
        <taxon>Peronosporomycetes</taxon>
        <taxon>Peronosporales</taxon>
        <taxon>Peronosporaceae</taxon>
        <taxon>Phytophthora</taxon>
    </lineage>
</organism>
<evidence type="ECO:0000256" key="1">
    <source>
        <dbReference type="SAM" id="MobiDB-lite"/>
    </source>
</evidence>